<keyword evidence="4" id="KW-0456">Lyase</keyword>
<gene>
    <name evidence="4" type="ORF">CUU66_19665</name>
</gene>
<name>A0A2N5M1I4_9BACI</name>
<dbReference type="InterPro" id="IPR015424">
    <property type="entry name" value="PyrdxlP-dep_Trfase"/>
</dbReference>
<evidence type="ECO:0000259" key="3">
    <source>
        <dbReference type="Pfam" id="PF00266"/>
    </source>
</evidence>
<comment type="cofactor">
    <cofactor evidence="1">
        <name>pyridoxal 5'-phosphate</name>
        <dbReference type="ChEBI" id="CHEBI:597326"/>
    </cofactor>
</comment>
<reference evidence="4 5" key="1">
    <citation type="submission" date="2017-11" db="EMBL/GenBank/DDBJ databases">
        <title>Comparitive Functional Genomics of Dry Heat Resistant strains isolated from the Viking Spacecraft.</title>
        <authorList>
            <person name="Seuylemezian A."/>
            <person name="Cooper K."/>
            <person name="Vaishampayan P."/>
        </authorList>
    </citation>
    <scope>NUCLEOTIDE SEQUENCE [LARGE SCALE GENOMIC DNA]</scope>
    <source>
        <strain evidence="4 5">V1-29</strain>
    </source>
</reference>
<keyword evidence="2" id="KW-0663">Pyridoxal phosphate</keyword>
<dbReference type="PANTHER" id="PTHR43586">
    <property type="entry name" value="CYSTEINE DESULFURASE"/>
    <property type="match status" value="1"/>
</dbReference>
<dbReference type="InterPro" id="IPR015421">
    <property type="entry name" value="PyrdxlP-dep_Trfase_major"/>
</dbReference>
<dbReference type="Proteomes" id="UP000234748">
    <property type="component" value="Unassembled WGS sequence"/>
</dbReference>
<dbReference type="SUPFAM" id="SSF53383">
    <property type="entry name" value="PLP-dependent transferases"/>
    <property type="match status" value="1"/>
</dbReference>
<keyword evidence="5" id="KW-1185">Reference proteome</keyword>
<evidence type="ECO:0000313" key="4">
    <source>
        <dbReference type="EMBL" id="PLT28165.1"/>
    </source>
</evidence>
<dbReference type="InterPro" id="IPR015422">
    <property type="entry name" value="PyrdxlP-dep_Trfase_small"/>
</dbReference>
<dbReference type="Pfam" id="PF00266">
    <property type="entry name" value="Aminotran_5"/>
    <property type="match status" value="1"/>
</dbReference>
<comment type="caution">
    <text evidence="4">The sequence shown here is derived from an EMBL/GenBank/DDBJ whole genome shotgun (WGS) entry which is preliminary data.</text>
</comment>
<dbReference type="RefSeq" id="WP_101645105.1">
    <property type="nucleotide sequence ID" value="NZ_PGUY01000063.1"/>
</dbReference>
<sequence length="486" mass="55116">MNLEKYFFEFRKHIIGNEYTFGTPYGMKKIHYFDWTGSGRLYAPIEKKIANVFGPLVGNTHTESTITGSTMTRAYKHAQSIIKKHVGADKNDVILTQGTGATGVIHKLQRILGLKVPEKFQEFMTVPIEKKPIVFVTHMEHHSNHTSWLEAFCDVEVIEPDENGNVSLVHFQHLLEAYKEREFKIGAFTACSNVTGIQTPYHCLAKMIHEYNGFCMVDFSACAPYVEINMHPADPIQKLDAIVFSPHKFLGGPGTSGVLVFDSRFYQNDIPESPGGGTVKWTNPWGGRRYYDDIEAREDGGTPGFLQTIRTSLSILLKEQMGVKHILQREKELLDLLFQELDNIEHLHILGGHVKERMGIVSFYIEGLHFNLLVKAMNDKYGIQLRGGCSCAGTYGHFLLNINQEDSKRITDEIDSGNYVVKPGWARISLHPTMTNSDILYLTHALKDIATNRTEIEKEYEYSKNTNEFTHTASRSSEIEKLFNLS</sequence>
<dbReference type="Gene3D" id="3.40.640.10">
    <property type="entry name" value="Type I PLP-dependent aspartate aminotransferase-like (Major domain)"/>
    <property type="match status" value="1"/>
</dbReference>
<evidence type="ECO:0000256" key="2">
    <source>
        <dbReference type="ARBA" id="ARBA00022898"/>
    </source>
</evidence>
<dbReference type="InterPro" id="IPR000192">
    <property type="entry name" value="Aminotrans_V_dom"/>
</dbReference>
<dbReference type="GO" id="GO:0016829">
    <property type="term" value="F:lyase activity"/>
    <property type="evidence" value="ECO:0007669"/>
    <property type="project" value="UniProtKB-KW"/>
</dbReference>
<feature type="domain" description="Aminotransferase class V" evidence="3">
    <location>
        <begin position="32"/>
        <end position="441"/>
    </location>
</feature>
<organism evidence="4 5">
    <name type="scientific">Peribacillus deserti</name>
    <dbReference type="NCBI Taxonomy" id="673318"/>
    <lineage>
        <taxon>Bacteria</taxon>
        <taxon>Bacillati</taxon>
        <taxon>Bacillota</taxon>
        <taxon>Bacilli</taxon>
        <taxon>Bacillales</taxon>
        <taxon>Bacillaceae</taxon>
        <taxon>Peribacillus</taxon>
    </lineage>
</organism>
<accession>A0A2N5M1I4</accession>
<dbReference type="AlphaFoldDB" id="A0A2N5M1I4"/>
<evidence type="ECO:0000256" key="1">
    <source>
        <dbReference type="ARBA" id="ARBA00001933"/>
    </source>
</evidence>
<evidence type="ECO:0000313" key="5">
    <source>
        <dbReference type="Proteomes" id="UP000234748"/>
    </source>
</evidence>
<proteinExistence type="predicted"/>
<protein>
    <submittedName>
        <fullName evidence="4">Selenocysteine lyase</fullName>
    </submittedName>
</protein>
<dbReference type="EMBL" id="PGUY01000063">
    <property type="protein sequence ID" value="PLT28165.1"/>
    <property type="molecule type" value="Genomic_DNA"/>
</dbReference>
<dbReference type="OrthoDB" id="9804366at2"/>
<dbReference type="Gene3D" id="3.90.1150.10">
    <property type="entry name" value="Aspartate Aminotransferase, domain 1"/>
    <property type="match status" value="1"/>
</dbReference>
<dbReference type="PANTHER" id="PTHR43586:SF8">
    <property type="entry name" value="CYSTEINE DESULFURASE 1, CHLOROPLASTIC"/>
    <property type="match status" value="1"/>
</dbReference>